<feature type="transmembrane region" description="Helical" evidence="5">
    <location>
        <begin position="24"/>
        <end position="55"/>
    </location>
</feature>
<dbReference type="PANTHER" id="PTHR37422">
    <property type="entry name" value="TEICHURONIC ACID BIOSYNTHESIS PROTEIN TUAE"/>
    <property type="match status" value="1"/>
</dbReference>
<gene>
    <name evidence="7" type="ORF">M8523_11130</name>
</gene>
<proteinExistence type="predicted"/>
<protein>
    <submittedName>
        <fullName evidence="7">O-antigen ligase family protein</fullName>
    </submittedName>
</protein>
<evidence type="ECO:0000256" key="5">
    <source>
        <dbReference type="SAM" id="Phobius"/>
    </source>
</evidence>
<sequence length="518" mass="55808">MSMLSSVLATTGWAARKTLIAGSLAFIGLVVGVGCVLFPAGVPFGIVGLAGLILLWTLPDLRSVPSRLARRSFVPFLVATVCTPFYLAIIIPGVPFISVRRFFLYIFVGALVITICGSSKYRTLLINRLKAAPLLFYMTAGYYALIVATFPVSVAPSSTINVLVQYTMTWYLPFLAVIIFVEKGANIVGLLKVMLFCMIIDFVLGGIEFHVQKPFMFQLLPASSRAYIIENTPMYAGAETGSFRDGIYRATAAYSIGLSWAEMVAMVAPVAAYFLIHGDSGRHRLLGLVSFIAGFLSLTYSGSRGGYVCSMVALSVFLIIWAIRKIRLHPESLSGGIALFLTSGTVTIVAAAVTFVNKFHVMVFGNGTTQLSDQGRVQQWATAWPKIFQSPLWGHGFGTASVAGEFVTGGRGQATMDDYRINLLLDNGVLGFGLFFGMIAVAVWISFRIYITNKSPLAATGAAIGCALIAYAVDRTTTSQTENNTLLLILIGLVFALQRVTTSGNTAPEQVNYRTGAP</sequence>
<dbReference type="InterPro" id="IPR051533">
    <property type="entry name" value="WaaL-like"/>
</dbReference>
<dbReference type="InterPro" id="IPR007016">
    <property type="entry name" value="O-antigen_ligase-rel_domated"/>
</dbReference>
<evidence type="ECO:0000259" key="6">
    <source>
        <dbReference type="Pfam" id="PF04932"/>
    </source>
</evidence>
<evidence type="ECO:0000256" key="2">
    <source>
        <dbReference type="ARBA" id="ARBA00022692"/>
    </source>
</evidence>
<dbReference type="AlphaFoldDB" id="A0AA41YU16"/>
<evidence type="ECO:0000256" key="3">
    <source>
        <dbReference type="ARBA" id="ARBA00022989"/>
    </source>
</evidence>
<accession>A0AA41YU16</accession>
<dbReference type="Pfam" id="PF04932">
    <property type="entry name" value="Wzy_C"/>
    <property type="match status" value="1"/>
</dbReference>
<feature type="domain" description="O-antigen ligase-related" evidence="6">
    <location>
        <begin position="290"/>
        <end position="436"/>
    </location>
</feature>
<keyword evidence="8" id="KW-1185">Reference proteome</keyword>
<feature type="transmembrane region" description="Helical" evidence="5">
    <location>
        <begin position="457"/>
        <end position="473"/>
    </location>
</feature>
<feature type="transmembrane region" description="Helical" evidence="5">
    <location>
        <begin position="193"/>
        <end position="211"/>
    </location>
</feature>
<dbReference type="GO" id="GO:0016874">
    <property type="term" value="F:ligase activity"/>
    <property type="evidence" value="ECO:0007669"/>
    <property type="project" value="UniProtKB-KW"/>
</dbReference>
<comment type="subcellular location">
    <subcellularLocation>
        <location evidence="1">Membrane</location>
        <topology evidence="1">Multi-pass membrane protein</topology>
    </subcellularLocation>
</comment>
<feature type="transmembrane region" description="Helical" evidence="5">
    <location>
        <begin position="134"/>
        <end position="154"/>
    </location>
</feature>
<feature type="transmembrane region" description="Helical" evidence="5">
    <location>
        <begin position="252"/>
        <end position="276"/>
    </location>
</feature>
<keyword evidence="4 5" id="KW-0472">Membrane</keyword>
<keyword evidence="3 5" id="KW-1133">Transmembrane helix</keyword>
<evidence type="ECO:0000313" key="7">
    <source>
        <dbReference type="EMBL" id="MCW6508571.1"/>
    </source>
</evidence>
<feature type="transmembrane region" description="Helical" evidence="5">
    <location>
        <begin position="429"/>
        <end position="450"/>
    </location>
</feature>
<reference evidence="7" key="1">
    <citation type="submission" date="2022-05" db="EMBL/GenBank/DDBJ databases">
        <authorList>
            <person name="Pankratov T."/>
        </authorList>
    </citation>
    <scope>NUCLEOTIDE SEQUENCE</scope>
    <source>
        <strain evidence="7">BP6-180914</strain>
    </source>
</reference>
<feature type="transmembrane region" description="Helical" evidence="5">
    <location>
        <begin position="76"/>
        <end position="96"/>
    </location>
</feature>
<organism evidence="7 8">
    <name type="scientific">Lichenifustis flavocetrariae</name>
    <dbReference type="NCBI Taxonomy" id="2949735"/>
    <lineage>
        <taxon>Bacteria</taxon>
        <taxon>Pseudomonadati</taxon>
        <taxon>Pseudomonadota</taxon>
        <taxon>Alphaproteobacteria</taxon>
        <taxon>Hyphomicrobiales</taxon>
        <taxon>Lichenihabitantaceae</taxon>
        <taxon>Lichenifustis</taxon>
    </lineage>
</organism>
<feature type="transmembrane region" description="Helical" evidence="5">
    <location>
        <begin position="160"/>
        <end position="181"/>
    </location>
</feature>
<dbReference type="PANTHER" id="PTHR37422:SF23">
    <property type="entry name" value="TEICHURONIC ACID BIOSYNTHESIS PROTEIN TUAE"/>
    <property type="match status" value="1"/>
</dbReference>
<evidence type="ECO:0000256" key="4">
    <source>
        <dbReference type="ARBA" id="ARBA00023136"/>
    </source>
</evidence>
<dbReference type="Proteomes" id="UP001165667">
    <property type="component" value="Unassembled WGS sequence"/>
</dbReference>
<feature type="transmembrane region" description="Helical" evidence="5">
    <location>
        <begin position="102"/>
        <end position="122"/>
    </location>
</feature>
<evidence type="ECO:0000256" key="1">
    <source>
        <dbReference type="ARBA" id="ARBA00004141"/>
    </source>
</evidence>
<dbReference type="RefSeq" id="WP_282584941.1">
    <property type="nucleotide sequence ID" value="NZ_JAMOIM010000006.1"/>
</dbReference>
<name>A0AA41YU16_9HYPH</name>
<feature type="transmembrane region" description="Helical" evidence="5">
    <location>
        <begin position="305"/>
        <end position="323"/>
    </location>
</feature>
<feature type="transmembrane region" description="Helical" evidence="5">
    <location>
        <begin position="283"/>
        <end position="299"/>
    </location>
</feature>
<dbReference type="GO" id="GO:0016020">
    <property type="term" value="C:membrane"/>
    <property type="evidence" value="ECO:0007669"/>
    <property type="project" value="UniProtKB-SubCell"/>
</dbReference>
<keyword evidence="7" id="KW-0436">Ligase</keyword>
<feature type="transmembrane region" description="Helical" evidence="5">
    <location>
        <begin position="335"/>
        <end position="356"/>
    </location>
</feature>
<feature type="transmembrane region" description="Helical" evidence="5">
    <location>
        <begin position="485"/>
        <end position="502"/>
    </location>
</feature>
<dbReference type="EMBL" id="JAMOIM010000006">
    <property type="protein sequence ID" value="MCW6508571.1"/>
    <property type="molecule type" value="Genomic_DNA"/>
</dbReference>
<keyword evidence="2 5" id="KW-0812">Transmembrane</keyword>
<evidence type="ECO:0000313" key="8">
    <source>
        <dbReference type="Proteomes" id="UP001165667"/>
    </source>
</evidence>
<comment type="caution">
    <text evidence="7">The sequence shown here is derived from an EMBL/GenBank/DDBJ whole genome shotgun (WGS) entry which is preliminary data.</text>
</comment>